<dbReference type="AlphaFoldDB" id="C5L8V6"/>
<dbReference type="Proteomes" id="UP000007800">
    <property type="component" value="Unassembled WGS sequence"/>
</dbReference>
<dbReference type="InParanoid" id="C5L8V6"/>
<dbReference type="EMBL" id="GG680339">
    <property type="protein sequence ID" value="EER06814.1"/>
    <property type="molecule type" value="Genomic_DNA"/>
</dbReference>
<keyword evidence="1" id="KW-0732">Signal</keyword>
<proteinExistence type="predicted"/>
<organism evidence="3">
    <name type="scientific">Perkinsus marinus (strain ATCC 50983 / TXsc)</name>
    <dbReference type="NCBI Taxonomy" id="423536"/>
    <lineage>
        <taxon>Eukaryota</taxon>
        <taxon>Sar</taxon>
        <taxon>Alveolata</taxon>
        <taxon>Perkinsozoa</taxon>
        <taxon>Perkinsea</taxon>
        <taxon>Perkinsida</taxon>
        <taxon>Perkinsidae</taxon>
        <taxon>Perkinsus</taxon>
    </lineage>
</organism>
<feature type="signal peptide" evidence="1">
    <location>
        <begin position="1"/>
        <end position="16"/>
    </location>
</feature>
<gene>
    <name evidence="2" type="ORF">Pmar_PMAR002183</name>
</gene>
<feature type="chain" id="PRO_5002954346" evidence="1">
    <location>
        <begin position="17"/>
        <end position="155"/>
    </location>
</feature>
<sequence length="155" mass="17869">MLRALLFYLAASSALADERPHGAYCGNYKELVRNGRITIDDDTHFDIYLEVFLEQVDCKREEYQYDCETHTGQLPHWKDPDDCINKKLNDFGVKLDSIMLYYDAGADQLTLEINKKIKTIMKQCDEYVKSGEDQLLDLGLETFPSAKQEAIEMSL</sequence>
<protein>
    <submittedName>
        <fullName evidence="2">Uncharacterized protein</fullName>
    </submittedName>
</protein>
<reference evidence="2 3" key="1">
    <citation type="submission" date="2008-07" db="EMBL/GenBank/DDBJ databases">
        <authorList>
            <person name="El-Sayed N."/>
            <person name="Caler E."/>
            <person name="Inman J."/>
            <person name="Amedeo P."/>
            <person name="Hass B."/>
            <person name="Wortman J."/>
        </authorList>
    </citation>
    <scope>NUCLEOTIDE SEQUENCE [LARGE SCALE GENOMIC DNA]</scope>
    <source>
        <strain evidence="3">ATCC 50983 / TXsc</strain>
    </source>
</reference>
<evidence type="ECO:0000313" key="3">
    <source>
        <dbReference type="Proteomes" id="UP000007800"/>
    </source>
</evidence>
<accession>C5L8V6</accession>
<evidence type="ECO:0000313" key="2">
    <source>
        <dbReference type="EMBL" id="EER06814.1"/>
    </source>
</evidence>
<dbReference type="GeneID" id="9056841"/>
<dbReference type="OrthoDB" id="10342110at2759"/>
<name>C5L8V6_PERM5</name>
<dbReference type="RefSeq" id="XP_002774998.1">
    <property type="nucleotide sequence ID" value="XM_002774952.1"/>
</dbReference>
<dbReference type="OMA" id="DCKREEY"/>
<evidence type="ECO:0000256" key="1">
    <source>
        <dbReference type="SAM" id="SignalP"/>
    </source>
</evidence>
<keyword evidence="3" id="KW-1185">Reference proteome</keyword>